<evidence type="ECO:0000313" key="2">
    <source>
        <dbReference type="EMBL" id="PWE23436.1"/>
    </source>
</evidence>
<sequence>MNIKSNILLILTTLFMALFFIACSQKDNQYLSKNNDKLENINWKLESLNGKNINKSSKDAFIKFDRDLKVFGNLGCNNFFARYKLDKNILHISKIGSTMMMCQNMETEQNFLKILEEVKNYKIDNNILIFFSDENKELAKFIKE</sequence>
<reference evidence="2 3" key="1">
    <citation type="submission" date="2018-05" db="EMBL/GenBank/DDBJ databases">
        <title>Antimicrobial susceptibility testing and genomic analysis of Arcobacter skirrowii strains and one Arcobacter butzleri isolated from German poultry farms.</title>
        <authorList>
            <person name="Haenel I."/>
            <person name="Hotzel H."/>
            <person name="Tomaso H."/>
            <person name="Busch A."/>
        </authorList>
    </citation>
    <scope>NUCLEOTIDE SEQUENCE [LARGE SCALE GENOMIC DNA]</scope>
    <source>
        <strain evidence="3">v</strain>
    </source>
</reference>
<proteinExistence type="predicted"/>
<evidence type="ECO:0000259" key="1">
    <source>
        <dbReference type="Pfam" id="PF03724"/>
    </source>
</evidence>
<name>A0A2U2C337_9BACT</name>
<evidence type="ECO:0000313" key="3">
    <source>
        <dbReference type="Proteomes" id="UP000245014"/>
    </source>
</evidence>
<dbReference type="InterPro" id="IPR005184">
    <property type="entry name" value="DUF306_Meta_HslJ"/>
</dbReference>
<dbReference type="Proteomes" id="UP000245014">
    <property type="component" value="Unassembled WGS sequence"/>
</dbReference>
<dbReference type="PROSITE" id="PS51257">
    <property type="entry name" value="PROKAR_LIPOPROTEIN"/>
    <property type="match status" value="1"/>
</dbReference>
<dbReference type="InterPro" id="IPR053147">
    <property type="entry name" value="Hsp_HslJ-like"/>
</dbReference>
<dbReference type="Pfam" id="PF03724">
    <property type="entry name" value="META"/>
    <property type="match status" value="1"/>
</dbReference>
<gene>
    <name evidence="2" type="ORF">DF188_01785</name>
</gene>
<feature type="domain" description="DUF306" evidence="1">
    <location>
        <begin position="37"/>
        <end position="141"/>
    </location>
</feature>
<organism evidence="2 3">
    <name type="scientific">Aliarcobacter skirrowii</name>
    <dbReference type="NCBI Taxonomy" id="28200"/>
    <lineage>
        <taxon>Bacteria</taxon>
        <taxon>Pseudomonadati</taxon>
        <taxon>Campylobacterota</taxon>
        <taxon>Epsilonproteobacteria</taxon>
        <taxon>Campylobacterales</taxon>
        <taxon>Arcobacteraceae</taxon>
        <taxon>Aliarcobacter</taxon>
    </lineage>
</organism>
<protein>
    <recommendedName>
        <fullName evidence="1">DUF306 domain-containing protein</fullName>
    </recommendedName>
</protein>
<dbReference type="InterPro" id="IPR038670">
    <property type="entry name" value="HslJ-like_sf"/>
</dbReference>
<dbReference type="PANTHER" id="PTHR35535">
    <property type="entry name" value="HEAT SHOCK PROTEIN HSLJ"/>
    <property type="match status" value="1"/>
</dbReference>
<dbReference type="RefSeq" id="WP_109066107.1">
    <property type="nucleotide sequence ID" value="NZ_JAUQUO010000001.1"/>
</dbReference>
<dbReference type="AlphaFoldDB" id="A0A2U2C337"/>
<dbReference type="PANTHER" id="PTHR35535:SF1">
    <property type="entry name" value="HEAT SHOCK PROTEIN HSLJ"/>
    <property type="match status" value="1"/>
</dbReference>
<dbReference type="EMBL" id="QEYI01000001">
    <property type="protein sequence ID" value="PWE23436.1"/>
    <property type="molecule type" value="Genomic_DNA"/>
</dbReference>
<dbReference type="Gene3D" id="2.40.128.270">
    <property type="match status" value="1"/>
</dbReference>
<comment type="caution">
    <text evidence="2">The sequence shown here is derived from an EMBL/GenBank/DDBJ whole genome shotgun (WGS) entry which is preliminary data.</text>
</comment>
<accession>A0A2U2C337</accession>